<dbReference type="AlphaFoldDB" id="A0AAN6WW17"/>
<feature type="transmembrane region" description="Helical" evidence="2">
    <location>
        <begin position="74"/>
        <end position="96"/>
    </location>
</feature>
<keyword evidence="2" id="KW-0812">Transmembrane</keyword>
<keyword evidence="2" id="KW-0472">Membrane</keyword>
<feature type="transmembrane region" description="Helical" evidence="2">
    <location>
        <begin position="170"/>
        <end position="194"/>
    </location>
</feature>
<dbReference type="Pfam" id="PF10067">
    <property type="entry name" value="DUF2306"/>
    <property type="match status" value="1"/>
</dbReference>
<feature type="transmembrane region" description="Helical" evidence="2">
    <location>
        <begin position="108"/>
        <end position="126"/>
    </location>
</feature>
<protein>
    <recommendedName>
        <fullName evidence="5">DUF2306 domain-containing protein</fullName>
    </recommendedName>
</protein>
<comment type="caution">
    <text evidence="3">The sequence shown here is derived from an EMBL/GenBank/DDBJ whole genome shotgun (WGS) entry which is preliminary data.</text>
</comment>
<dbReference type="InterPro" id="IPR018750">
    <property type="entry name" value="DUF2306_membrane"/>
</dbReference>
<sequence>MAPNGIIFARRAYNSLGFEKGYNFALFLILAGTLGIFTANRLGYLSFDNGLCPKTGGTLSCFYYIPGSRDKLGIIVHLSTIFPACLLVVLQFTPLVRRRYRLFHRINGYLVISLSVISTFAAFTLAPNAMGGELSTQTGIAVLGVAFLSSFALAIYYIRRKRVAEHRAWMLRAWVYAGSIITLRTVLNALVSFVGQNGKYYYAMPCDRVIWGMFGDVNRTLEQYPGCADFFSGTTPGATVAVRATDLGGTVANIAAAYSVSFGPSIWVSLVLHAVAVEVYLSLTPGPGKPPAPLLAGDTPVPTYGSCEGSSSGS</sequence>
<name>A0AAN6WW17_9PEZI</name>
<dbReference type="Proteomes" id="UP001302126">
    <property type="component" value="Unassembled WGS sequence"/>
</dbReference>
<keyword evidence="4" id="KW-1185">Reference proteome</keyword>
<keyword evidence="2" id="KW-1133">Transmembrane helix</keyword>
<evidence type="ECO:0000256" key="2">
    <source>
        <dbReference type="SAM" id="Phobius"/>
    </source>
</evidence>
<evidence type="ECO:0000313" key="3">
    <source>
        <dbReference type="EMBL" id="KAK4187517.1"/>
    </source>
</evidence>
<evidence type="ECO:0000256" key="1">
    <source>
        <dbReference type="SAM" id="MobiDB-lite"/>
    </source>
</evidence>
<proteinExistence type="predicted"/>
<reference evidence="3" key="2">
    <citation type="submission" date="2023-05" db="EMBL/GenBank/DDBJ databases">
        <authorList>
            <consortium name="Lawrence Berkeley National Laboratory"/>
            <person name="Steindorff A."/>
            <person name="Hensen N."/>
            <person name="Bonometti L."/>
            <person name="Westerberg I."/>
            <person name="Brannstrom I.O."/>
            <person name="Guillou S."/>
            <person name="Cros-Aarteil S."/>
            <person name="Calhoun S."/>
            <person name="Haridas S."/>
            <person name="Kuo A."/>
            <person name="Mondo S."/>
            <person name="Pangilinan J."/>
            <person name="Riley R."/>
            <person name="Labutti K."/>
            <person name="Andreopoulos B."/>
            <person name="Lipzen A."/>
            <person name="Chen C."/>
            <person name="Yanf M."/>
            <person name="Daum C."/>
            <person name="Ng V."/>
            <person name="Clum A."/>
            <person name="Ohm R."/>
            <person name="Martin F."/>
            <person name="Silar P."/>
            <person name="Natvig D."/>
            <person name="Lalanne C."/>
            <person name="Gautier V."/>
            <person name="Ament-Velasquez S.L."/>
            <person name="Kruys A."/>
            <person name="Hutchinson M.I."/>
            <person name="Powell A.J."/>
            <person name="Barry K."/>
            <person name="Miller A.N."/>
            <person name="Grigoriev I.V."/>
            <person name="Debuchy R."/>
            <person name="Gladieux P."/>
            <person name="Thoren M.H."/>
            <person name="Johannesson H."/>
        </authorList>
    </citation>
    <scope>NUCLEOTIDE SEQUENCE</scope>
    <source>
        <strain evidence="3">PSN309</strain>
    </source>
</reference>
<feature type="transmembrane region" description="Helical" evidence="2">
    <location>
        <begin position="138"/>
        <end position="158"/>
    </location>
</feature>
<evidence type="ECO:0000313" key="4">
    <source>
        <dbReference type="Proteomes" id="UP001302126"/>
    </source>
</evidence>
<feature type="region of interest" description="Disordered" evidence="1">
    <location>
        <begin position="291"/>
        <end position="314"/>
    </location>
</feature>
<reference evidence="3" key="1">
    <citation type="journal article" date="2023" name="Mol. Phylogenet. Evol.">
        <title>Genome-scale phylogeny and comparative genomics of the fungal order Sordariales.</title>
        <authorList>
            <person name="Hensen N."/>
            <person name="Bonometti L."/>
            <person name="Westerberg I."/>
            <person name="Brannstrom I.O."/>
            <person name="Guillou S."/>
            <person name="Cros-Aarteil S."/>
            <person name="Calhoun S."/>
            <person name="Haridas S."/>
            <person name="Kuo A."/>
            <person name="Mondo S."/>
            <person name="Pangilinan J."/>
            <person name="Riley R."/>
            <person name="LaButti K."/>
            <person name="Andreopoulos B."/>
            <person name="Lipzen A."/>
            <person name="Chen C."/>
            <person name="Yan M."/>
            <person name="Daum C."/>
            <person name="Ng V."/>
            <person name="Clum A."/>
            <person name="Steindorff A."/>
            <person name="Ohm R.A."/>
            <person name="Martin F."/>
            <person name="Silar P."/>
            <person name="Natvig D.O."/>
            <person name="Lalanne C."/>
            <person name="Gautier V."/>
            <person name="Ament-Velasquez S.L."/>
            <person name="Kruys A."/>
            <person name="Hutchinson M.I."/>
            <person name="Powell A.J."/>
            <person name="Barry K."/>
            <person name="Miller A.N."/>
            <person name="Grigoriev I.V."/>
            <person name="Debuchy R."/>
            <person name="Gladieux P."/>
            <person name="Hiltunen Thoren M."/>
            <person name="Johannesson H."/>
        </authorList>
    </citation>
    <scope>NUCLEOTIDE SEQUENCE</scope>
    <source>
        <strain evidence="3">PSN309</strain>
    </source>
</reference>
<gene>
    <name evidence="3" type="ORF">QBC35DRAFT_231590</name>
</gene>
<feature type="transmembrane region" description="Helical" evidence="2">
    <location>
        <begin position="21"/>
        <end position="39"/>
    </location>
</feature>
<dbReference type="EMBL" id="MU864401">
    <property type="protein sequence ID" value="KAK4187517.1"/>
    <property type="molecule type" value="Genomic_DNA"/>
</dbReference>
<accession>A0AAN6WW17</accession>
<evidence type="ECO:0008006" key="5">
    <source>
        <dbReference type="Google" id="ProtNLM"/>
    </source>
</evidence>
<organism evidence="3 4">
    <name type="scientific">Podospora australis</name>
    <dbReference type="NCBI Taxonomy" id="1536484"/>
    <lineage>
        <taxon>Eukaryota</taxon>
        <taxon>Fungi</taxon>
        <taxon>Dikarya</taxon>
        <taxon>Ascomycota</taxon>
        <taxon>Pezizomycotina</taxon>
        <taxon>Sordariomycetes</taxon>
        <taxon>Sordariomycetidae</taxon>
        <taxon>Sordariales</taxon>
        <taxon>Podosporaceae</taxon>
        <taxon>Podospora</taxon>
    </lineage>
</organism>